<dbReference type="KEGG" id="sfol:H3H32_34565"/>
<dbReference type="Proteomes" id="UP000515369">
    <property type="component" value="Chromosome"/>
</dbReference>
<name>A0A7G5GVR2_9BACT</name>
<dbReference type="InterPro" id="IPR036237">
    <property type="entry name" value="Xyl_isomerase-like_sf"/>
</dbReference>
<dbReference type="EMBL" id="CP059732">
    <property type="protein sequence ID" value="QMW02954.1"/>
    <property type="molecule type" value="Genomic_DNA"/>
</dbReference>
<gene>
    <name evidence="1" type="primary">eboE</name>
    <name evidence="1" type="ORF">H3H32_34565</name>
</gene>
<proteinExistence type="predicted"/>
<keyword evidence="2" id="KW-1185">Reference proteome</keyword>
<dbReference type="AlphaFoldDB" id="A0A7G5GVR2"/>
<reference evidence="1 2" key="1">
    <citation type="submission" date="2020-07" db="EMBL/GenBank/DDBJ databases">
        <title>Spirosoma foliorum sp. nov., isolated from the leaves on the Nejang mountain Korea, Republic of.</title>
        <authorList>
            <person name="Ho H."/>
            <person name="Lee Y.-J."/>
            <person name="Nurcahyanto D.-A."/>
            <person name="Kim S.-G."/>
        </authorList>
    </citation>
    <scope>NUCLEOTIDE SEQUENCE [LARGE SCALE GENOMIC DNA]</scope>
    <source>
        <strain evidence="1 2">PL0136</strain>
    </source>
</reference>
<dbReference type="NCBIfam" id="NF035939">
    <property type="entry name" value="TIM_EboE"/>
    <property type="match status" value="1"/>
</dbReference>
<accession>A0A7G5GVR2</accession>
<evidence type="ECO:0000313" key="2">
    <source>
        <dbReference type="Proteomes" id="UP000515369"/>
    </source>
</evidence>
<sequence length="420" mass="47701">MNNLALGHLGYCTNIHAGETWADHFASLQKAIPELKKRLSPDAPFGIGLRLSNIASEELELPENLIAFQHWLANNECYVFTMNGFPFGGFHNTVVKDQVHAPDWTTEARVEYTKRLFRILSVLLPVDELGNAIQGGISTSPLSYRYWFEWDQPAARDYIFSQTTQNILEVVADLMRLRQQTDRLMHLDLEPEPDGLIETTDEFITWFTDYLLPMGIDQISEQFGLTDEQAETAICEHVRLCFDVCHVAVGYEKPAEVLAKLKDYGLRVGKVQISAALKAEFPEPGSRSTAEGREIVKQAFAQFNEPTYLHQVVARTRSGELLRFADLPEALAAFDDNHVEWRAHFHVPIFISEYGVLKSTQDDIQTVLNLQATNKFTNQMEVETYTWDVLPADLKLGLVDSIDREMKWVYKSIGAARADE</sequence>
<protein>
    <submittedName>
        <fullName evidence="1">Metabolite traffic protein EboE</fullName>
    </submittedName>
</protein>
<dbReference type="SUPFAM" id="SSF51658">
    <property type="entry name" value="Xylose isomerase-like"/>
    <property type="match status" value="1"/>
</dbReference>
<dbReference type="RefSeq" id="WP_182460246.1">
    <property type="nucleotide sequence ID" value="NZ_CP059732.1"/>
</dbReference>
<evidence type="ECO:0000313" key="1">
    <source>
        <dbReference type="EMBL" id="QMW02954.1"/>
    </source>
</evidence>
<organism evidence="1 2">
    <name type="scientific">Spirosoma foliorum</name>
    <dbReference type="NCBI Taxonomy" id="2710596"/>
    <lineage>
        <taxon>Bacteria</taxon>
        <taxon>Pseudomonadati</taxon>
        <taxon>Bacteroidota</taxon>
        <taxon>Cytophagia</taxon>
        <taxon>Cytophagales</taxon>
        <taxon>Cytophagaceae</taxon>
        <taxon>Spirosoma</taxon>
    </lineage>
</organism>